<reference evidence="2 3" key="1">
    <citation type="submission" date="2021-06" db="EMBL/GenBank/DDBJ databases">
        <title>Caerostris darwini draft genome.</title>
        <authorList>
            <person name="Kono N."/>
            <person name="Arakawa K."/>
        </authorList>
    </citation>
    <scope>NUCLEOTIDE SEQUENCE [LARGE SCALE GENOMIC DNA]</scope>
</reference>
<feature type="compositionally biased region" description="Acidic residues" evidence="1">
    <location>
        <begin position="1"/>
        <end position="10"/>
    </location>
</feature>
<dbReference type="AlphaFoldDB" id="A0AAV4MX40"/>
<keyword evidence="3" id="KW-1185">Reference proteome</keyword>
<feature type="region of interest" description="Disordered" evidence="1">
    <location>
        <begin position="71"/>
        <end position="98"/>
    </location>
</feature>
<feature type="compositionally biased region" description="Polar residues" evidence="1">
    <location>
        <begin position="17"/>
        <end position="26"/>
    </location>
</feature>
<evidence type="ECO:0000256" key="1">
    <source>
        <dbReference type="SAM" id="MobiDB-lite"/>
    </source>
</evidence>
<feature type="compositionally biased region" description="Basic and acidic residues" evidence="1">
    <location>
        <begin position="75"/>
        <end position="98"/>
    </location>
</feature>
<evidence type="ECO:0000313" key="2">
    <source>
        <dbReference type="EMBL" id="GIX77056.1"/>
    </source>
</evidence>
<protein>
    <submittedName>
        <fullName evidence="2">Uncharacterized protein</fullName>
    </submittedName>
</protein>
<organism evidence="2 3">
    <name type="scientific">Caerostris darwini</name>
    <dbReference type="NCBI Taxonomy" id="1538125"/>
    <lineage>
        <taxon>Eukaryota</taxon>
        <taxon>Metazoa</taxon>
        <taxon>Ecdysozoa</taxon>
        <taxon>Arthropoda</taxon>
        <taxon>Chelicerata</taxon>
        <taxon>Arachnida</taxon>
        <taxon>Araneae</taxon>
        <taxon>Araneomorphae</taxon>
        <taxon>Entelegynae</taxon>
        <taxon>Araneoidea</taxon>
        <taxon>Araneidae</taxon>
        <taxon>Caerostris</taxon>
    </lineage>
</organism>
<evidence type="ECO:0000313" key="3">
    <source>
        <dbReference type="Proteomes" id="UP001054837"/>
    </source>
</evidence>
<gene>
    <name evidence="2" type="ORF">CDAR_410451</name>
</gene>
<comment type="caution">
    <text evidence="2">The sequence shown here is derived from an EMBL/GenBank/DDBJ whole genome shotgun (WGS) entry which is preliminary data.</text>
</comment>
<dbReference type="Proteomes" id="UP001054837">
    <property type="component" value="Unassembled WGS sequence"/>
</dbReference>
<feature type="region of interest" description="Disordered" evidence="1">
    <location>
        <begin position="1"/>
        <end position="34"/>
    </location>
</feature>
<accession>A0AAV4MX40</accession>
<name>A0AAV4MX40_9ARAC</name>
<proteinExistence type="predicted"/>
<dbReference type="EMBL" id="BPLQ01000981">
    <property type="protein sequence ID" value="GIX77056.1"/>
    <property type="molecule type" value="Genomic_DNA"/>
</dbReference>
<sequence length="98" mass="11372">MSTELLEEKEEERKELTPTNLPSESRLNPELDPTSVTDDLTWKHTSLPHTTNTFPPTNFPTFLFCCFRSSSSGRGTERWLKEKQNRRESAVRFQKGPD</sequence>